<dbReference type="SMART" id="SM00345">
    <property type="entry name" value="HTH_GNTR"/>
    <property type="match status" value="1"/>
</dbReference>
<dbReference type="Pfam" id="PF00392">
    <property type="entry name" value="GntR"/>
    <property type="match status" value="1"/>
</dbReference>
<dbReference type="SUPFAM" id="SSF46785">
    <property type="entry name" value="Winged helix' DNA-binding domain"/>
    <property type="match status" value="1"/>
</dbReference>
<dbReference type="GO" id="GO:0003700">
    <property type="term" value="F:DNA-binding transcription factor activity"/>
    <property type="evidence" value="ECO:0007669"/>
    <property type="project" value="InterPro"/>
</dbReference>
<reference evidence="5 6" key="1">
    <citation type="journal article" date="2015" name="Stand. Genomic Sci.">
        <title>Genomic Encyclopedia of Bacterial and Archaeal Type Strains, Phase III: the genomes of soil and plant-associated and newly described type strains.</title>
        <authorList>
            <person name="Whitman W.B."/>
            <person name="Woyke T."/>
            <person name="Klenk H.P."/>
            <person name="Zhou Y."/>
            <person name="Lilburn T.G."/>
            <person name="Beck B.J."/>
            <person name="De Vos P."/>
            <person name="Vandamme P."/>
            <person name="Eisen J.A."/>
            <person name="Garrity G."/>
            <person name="Hugenholtz P."/>
            <person name="Kyrpides N.C."/>
        </authorList>
    </citation>
    <scope>NUCLEOTIDE SEQUENCE [LARGE SCALE GENOMIC DNA]</scope>
    <source>
        <strain evidence="5 6">CGMCC 1.5364</strain>
    </source>
</reference>
<dbReference type="Proteomes" id="UP000316225">
    <property type="component" value="Unassembled WGS sequence"/>
</dbReference>
<dbReference type="PANTHER" id="PTHR43537:SF49">
    <property type="entry name" value="TRANSCRIPTIONAL REGULATORY PROTEIN"/>
    <property type="match status" value="1"/>
</dbReference>
<gene>
    <name evidence="5" type="ORF">IQ24_03349</name>
</gene>
<dbReference type="Gene3D" id="1.20.120.530">
    <property type="entry name" value="GntR ligand-binding domain-like"/>
    <property type="match status" value="1"/>
</dbReference>
<evidence type="ECO:0000259" key="4">
    <source>
        <dbReference type="PROSITE" id="PS50949"/>
    </source>
</evidence>
<protein>
    <submittedName>
        <fullName evidence="5">DNA-binding GntR family transcriptional regulator</fullName>
    </submittedName>
</protein>
<dbReference type="CDD" id="cd07377">
    <property type="entry name" value="WHTH_GntR"/>
    <property type="match status" value="1"/>
</dbReference>
<dbReference type="AlphaFoldDB" id="A0A562NCV6"/>
<dbReference type="InterPro" id="IPR036390">
    <property type="entry name" value="WH_DNA-bd_sf"/>
</dbReference>
<organism evidence="5 6">
    <name type="scientific">Paracoccus sulfuroxidans</name>
    <dbReference type="NCBI Taxonomy" id="384678"/>
    <lineage>
        <taxon>Bacteria</taxon>
        <taxon>Pseudomonadati</taxon>
        <taxon>Pseudomonadota</taxon>
        <taxon>Alphaproteobacteria</taxon>
        <taxon>Rhodobacterales</taxon>
        <taxon>Paracoccaceae</taxon>
        <taxon>Paracoccus</taxon>
    </lineage>
</organism>
<evidence type="ECO:0000256" key="2">
    <source>
        <dbReference type="ARBA" id="ARBA00023125"/>
    </source>
</evidence>
<feature type="domain" description="HTH gntR-type" evidence="4">
    <location>
        <begin position="4"/>
        <end position="71"/>
    </location>
</feature>
<comment type="caution">
    <text evidence="5">The sequence shown here is derived from an EMBL/GenBank/DDBJ whole genome shotgun (WGS) entry which is preliminary data.</text>
</comment>
<dbReference type="InterPro" id="IPR036388">
    <property type="entry name" value="WH-like_DNA-bd_sf"/>
</dbReference>
<dbReference type="SUPFAM" id="SSF48008">
    <property type="entry name" value="GntR ligand-binding domain-like"/>
    <property type="match status" value="1"/>
</dbReference>
<dbReference type="InterPro" id="IPR011711">
    <property type="entry name" value="GntR_C"/>
</dbReference>
<dbReference type="Pfam" id="PF07729">
    <property type="entry name" value="FCD"/>
    <property type="match status" value="1"/>
</dbReference>
<keyword evidence="2 5" id="KW-0238">DNA-binding</keyword>
<name>A0A562NCV6_9RHOB</name>
<evidence type="ECO:0000256" key="1">
    <source>
        <dbReference type="ARBA" id="ARBA00023015"/>
    </source>
</evidence>
<dbReference type="SMART" id="SM00895">
    <property type="entry name" value="FCD"/>
    <property type="match status" value="1"/>
</dbReference>
<accession>A0A562NCV6</accession>
<dbReference type="RefSeq" id="WP_145399435.1">
    <property type="nucleotide sequence ID" value="NZ_VLKU01000012.1"/>
</dbReference>
<dbReference type="InterPro" id="IPR008920">
    <property type="entry name" value="TF_FadR/GntR_C"/>
</dbReference>
<keyword evidence="3" id="KW-0804">Transcription</keyword>
<keyword evidence="6" id="KW-1185">Reference proteome</keyword>
<keyword evidence="1" id="KW-0805">Transcription regulation</keyword>
<dbReference type="GO" id="GO:0003677">
    <property type="term" value="F:DNA binding"/>
    <property type="evidence" value="ECO:0007669"/>
    <property type="project" value="UniProtKB-KW"/>
</dbReference>
<evidence type="ECO:0000256" key="3">
    <source>
        <dbReference type="ARBA" id="ARBA00023163"/>
    </source>
</evidence>
<evidence type="ECO:0000313" key="5">
    <source>
        <dbReference type="EMBL" id="TWI29878.1"/>
    </source>
</evidence>
<dbReference type="InterPro" id="IPR000524">
    <property type="entry name" value="Tscrpt_reg_HTH_GntR"/>
</dbReference>
<evidence type="ECO:0000313" key="6">
    <source>
        <dbReference type="Proteomes" id="UP000316225"/>
    </source>
</evidence>
<dbReference type="OrthoDB" id="9788098at2"/>
<dbReference type="PANTHER" id="PTHR43537">
    <property type="entry name" value="TRANSCRIPTIONAL REGULATOR, GNTR FAMILY"/>
    <property type="match status" value="1"/>
</dbReference>
<dbReference type="EMBL" id="VLKU01000012">
    <property type="protein sequence ID" value="TWI29878.1"/>
    <property type="molecule type" value="Genomic_DNA"/>
</dbReference>
<proteinExistence type="predicted"/>
<sequence>MAYTPSPDLIAAELTRRIVRGELLAGEKLRQDYIAAEFGVSHVPAREALLRLVAKGLAVSQPHRGVQVAPLDPLAHKELKLMRLALEPMALAHSVPHLTPQQIREAEELRHACDRADNIFDWEEYNRAFHSKIYEGCEMPRLVESVDNLQNAASRYILIHYRNRWRPRIDADHHGIMAAIRRRDAKSASAILVRHLQRLNLTV</sequence>
<dbReference type="Gene3D" id="1.10.10.10">
    <property type="entry name" value="Winged helix-like DNA-binding domain superfamily/Winged helix DNA-binding domain"/>
    <property type="match status" value="1"/>
</dbReference>
<dbReference type="PROSITE" id="PS50949">
    <property type="entry name" value="HTH_GNTR"/>
    <property type="match status" value="1"/>
</dbReference>